<dbReference type="STRING" id="262209.AWH69_05070"/>
<reference evidence="1 2" key="1">
    <citation type="submission" date="2016-01" db="EMBL/GenBank/DDBJ databases">
        <title>Janibacter melonis strain CD11_4 genome sequencing and assembly.</title>
        <authorList>
            <person name="Nair G.R."/>
            <person name="Kaur G."/>
            <person name="Chander A.M."/>
            <person name="Mayilraj S."/>
        </authorList>
    </citation>
    <scope>NUCLEOTIDE SEQUENCE [LARGE SCALE GENOMIC DNA]</scope>
    <source>
        <strain evidence="1 2">CD11-4</strain>
    </source>
</reference>
<proteinExistence type="predicted"/>
<protein>
    <submittedName>
        <fullName evidence="1">Uncharacterized protein</fullName>
    </submittedName>
</protein>
<sequence>MPVPQMVDLIQHGRRLLIASMSFDMGSFANGWYYLTTTDAPDAEILDAVMTAFSRSRAESRRDRPQPASAQSTLESEWLGFSTTSSMESSTTLVGLAMVEGAVVATPFKTVFGRGYSGTGKLDPARGPEQVAARIREALTAAAHASAAVVDHDAIANTQHPDAPAPPEPEDDPRVRAQLETVADFAQAVLTRHDGRWAVESVSTMPGRPPLLLPNGWIATVEATDHAGLAATLVDALARSEDTPALPPEQSVRLLCDALGATQEQLTSTHATRISVETYRKDDMSFWAQEHDGAGWWQDPEHPDRRGFPTAEPTSLWVRALELYVEDLVTSAPSEN</sequence>
<evidence type="ECO:0000313" key="2">
    <source>
        <dbReference type="Proteomes" id="UP000076976"/>
    </source>
</evidence>
<gene>
    <name evidence="1" type="ORF">AWH69_05070</name>
</gene>
<dbReference type="RefSeq" id="WP_068272740.1">
    <property type="nucleotide sequence ID" value="NZ_LQZG01000002.1"/>
</dbReference>
<evidence type="ECO:0000313" key="1">
    <source>
        <dbReference type="EMBL" id="OAB87457.1"/>
    </source>
</evidence>
<accession>A0A176QCF8</accession>
<dbReference type="Proteomes" id="UP000076976">
    <property type="component" value="Unassembled WGS sequence"/>
</dbReference>
<comment type="caution">
    <text evidence="1">The sequence shown here is derived from an EMBL/GenBank/DDBJ whole genome shotgun (WGS) entry which is preliminary data.</text>
</comment>
<dbReference type="EMBL" id="LQZG01000002">
    <property type="protein sequence ID" value="OAB87457.1"/>
    <property type="molecule type" value="Genomic_DNA"/>
</dbReference>
<name>A0A176QCF8_9MICO</name>
<dbReference type="AlphaFoldDB" id="A0A176QCF8"/>
<organism evidence="1 2">
    <name type="scientific">Janibacter melonis</name>
    <dbReference type="NCBI Taxonomy" id="262209"/>
    <lineage>
        <taxon>Bacteria</taxon>
        <taxon>Bacillati</taxon>
        <taxon>Actinomycetota</taxon>
        <taxon>Actinomycetes</taxon>
        <taxon>Micrococcales</taxon>
        <taxon>Intrasporangiaceae</taxon>
        <taxon>Janibacter</taxon>
    </lineage>
</organism>
<keyword evidence="2" id="KW-1185">Reference proteome</keyword>